<evidence type="ECO:0000313" key="2">
    <source>
        <dbReference type="EMBL" id="GAA2909018.1"/>
    </source>
</evidence>
<comment type="caution">
    <text evidence="2">The sequence shown here is derived from an EMBL/GenBank/DDBJ whole genome shotgun (WGS) entry which is preliminary data.</text>
</comment>
<feature type="region of interest" description="Disordered" evidence="1">
    <location>
        <begin position="1"/>
        <end position="23"/>
    </location>
</feature>
<evidence type="ECO:0000313" key="3">
    <source>
        <dbReference type="Proteomes" id="UP001501102"/>
    </source>
</evidence>
<organism evidence="2 3">
    <name type="scientific">Streptomyces thioluteus</name>
    <dbReference type="NCBI Taxonomy" id="66431"/>
    <lineage>
        <taxon>Bacteria</taxon>
        <taxon>Bacillati</taxon>
        <taxon>Actinomycetota</taxon>
        <taxon>Actinomycetes</taxon>
        <taxon>Kitasatosporales</taxon>
        <taxon>Streptomycetaceae</taxon>
        <taxon>Streptomyces</taxon>
    </lineage>
</organism>
<dbReference type="Proteomes" id="UP001501102">
    <property type="component" value="Unassembled WGS sequence"/>
</dbReference>
<proteinExistence type="predicted"/>
<keyword evidence="3" id="KW-1185">Reference proteome</keyword>
<feature type="compositionally biased region" description="Basic and acidic residues" evidence="1">
    <location>
        <begin position="11"/>
        <end position="22"/>
    </location>
</feature>
<reference evidence="3" key="1">
    <citation type="journal article" date="2019" name="Int. J. Syst. Evol. Microbiol.">
        <title>The Global Catalogue of Microorganisms (GCM) 10K type strain sequencing project: providing services to taxonomists for standard genome sequencing and annotation.</title>
        <authorList>
            <consortium name="The Broad Institute Genomics Platform"/>
            <consortium name="The Broad Institute Genome Sequencing Center for Infectious Disease"/>
            <person name="Wu L."/>
            <person name="Ma J."/>
        </authorList>
    </citation>
    <scope>NUCLEOTIDE SEQUENCE [LARGE SCALE GENOMIC DNA]</scope>
    <source>
        <strain evidence="3">JCM 4087</strain>
    </source>
</reference>
<sequence>MRGTANRRPRQGADHTAAKDQVPEGTVALIYNSQGQYLLHLRDNIPDICGPGT</sequence>
<evidence type="ECO:0000256" key="1">
    <source>
        <dbReference type="SAM" id="MobiDB-lite"/>
    </source>
</evidence>
<name>A0ABP6ITF6_STRTU</name>
<protein>
    <submittedName>
        <fullName evidence="2">Uncharacterized protein</fullName>
    </submittedName>
</protein>
<dbReference type="EMBL" id="BAAAXZ010000004">
    <property type="protein sequence ID" value="GAA2909018.1"/>
    <property type="molecule type" value="Genomic_DNA"/>
</dbReference>
<feature type="compositionally biased region" description="Basic residues" evidence="1">
    <location>
        <begin position="1"/>
        <end position="10"/>
    </location>
</feature>
<accession>A0ABP6ITF6</accession>
<gene>
    <name evidence="2" type="ORF">GCM10020221_01370</name>
</gene>